<evidence type="ECO:0008006" key="6">
    <source>
        <dbReference type="Google" id="ProtNLM"/>
    </source>
</evidence>
<accession>A0A3E1KK62</accession>
<dbReference type="Proteomes" id="UP001167357">
    <property type="component" value="Unassembled WGS sequence"/>
</dbReference>
<evidence type="ECO:0000313" key="2">
    <source>
        <dbReference type="EMBL" id="MCL1550624.1"/>
    </source>
</evidence>
<evidence type="ECO:0000313" key="5">
    <source>
        <dbReference type="Proteomes" id="UP001167357"/>
    </source>
</evidence>
<keyword evidence="1" id="KW-0472">Membrane</keyword>
<feature type="transmembrane region" description="Helical" evidence="1">
    <location>
        <begin position="74"/>
        <end position="99"/>
    </location>
</feature>
<sequence length="154" mass="16526">MDAPPLTPPALASASADDVQHFKLLSIFHYVLAGITGLFSLFPLIHLFMWLAIVTGQLPMQGSNGEAAPDELRLFGWFFVVFAAALILCGLMLAGFMAYAGRCIAQRRRHLLCLIVAGISCSFMPFGTVLGVFTLVTLLRPQVKALFGAGTPAV</sequence>
<evidence type="ECO:0000313" key="4">
    <source>
        <dbReference type="Proteomes" id="UP000259570"/>
    </source>
</evidence>
<reference evidence="2" key="2">
    <citation type="submission" date="2022-04" db="EMBL/GenBank/DDBJ databases">
        <title>Genomic comparison of 19 strains of Xanthomonas nasturtii, a newly emerging watercress pathogen.</title>
        <authorList>
            <person name="Harrison J."/>
            <person name="Greer S."/>
            <person name="Hussain R."/>
            <person name="Lascelles D."/>
            <person name="Roberts M."/>
            <person name="Carter B."/>
            <person name="Bryning A."/>
            <person name="Carroll S."/>
            <person name="Aspin A."/>
            <person name="Cruz L."/>
            <person name="Cruz J."/>
            <person name="Grant M."/>
            <person name="Vicente J."/>
            <person name="Studholme D.J."/>
        </authorList>
    </citation>
    <scope>NUCLEOTIDE SEQUENCE</scope>
    <source>
        <strain evidence="2">10016B</strain>
    </source>
</reference>
<feature type="transmembrane region" description="Helical" evidence="1">
    <location>
        <begin position="30"/>
        <end position="54"/>
    </location>
</feature>
<name>A0A3E1KK62_9XANT</name>
<dbReference type="RefSeq" id="WP_116905780.1">
    <property type="nucleotide sequence ID" value="NZ_CP142084.2"/>
</dbReference>
<keyword evidence="1" id="KW-0812">Transmembrane</keyword>
<dbReference type="GeneID" id="97212382"/>
<reference evidence="3 4" key="1">
    <citation type="submission" date="2018-08" db="EMBL/GenBank/DDBJ databases">
        <title>Genome sequencing of X. nasturtii WHRI 8984.</title>
        <authorList>
            <person name="Studholme D.J."/>
            <person name="Mchugh J."/>
            <person name="Vicente J."/>
        </authorList>
    </citation>
    <scope>NUCLEOTIDE SEQUENCE [LARGE SCALE GENOMIC DNA]</scope>
    <source>
        <strain evidence="3 4">WHRI 8984</strain>
    </source>
</reference>
<proteinExistence type="predicted"/>
<dbReference type="EMBL" id="QUZM01000016">
    <property type="protein sequence ID" value="RFF39197.1"/>
    <property type="molecule type" value="Genomic_DNA"/>
</dbReference>
<dbReference type="Proteomes" id="UP000259570">
    <property type="component" value="Unassembled WGS sequence"/>
</dbReference>
<dbReference type="STRING" id="1843581.A7D16_14885"/>
<dbReference type="EMBL" id="JAMBED010000006">
    <property type="protein sequence ID" value="MCL1550624.1"/>
    <property type="molecule type" value="Genomic_DNA"/>
</dbReference>
<feature type="transmembrane region" description="Helical" evidence="1">
    <location>
        <begin position="111"/>
        <end position="136"/>
    </location>
</feature>
<organism evidence="3 4">
    <name type="scientific">Xanthomonas nasturtii</name>
    <dbReference type="NCBI Taxonomy" id="1843581"/>
    <lineage>
        <taxon>Bacteria</taxon>
        <taxon>Pseudomonadati</taxon>
        <taxon>Pseudomonadota</taxon>
        <taxon>Gammaproteobacteria</taxon>
        <taxon>Lysobacterales</taxon>
        <taxon>Lysobacteraceae</taxon>
        <taxon>Xanthomonas</taxon>
    </lineage>
</organism>
<dbReference type="OrthoDB" id="281928at2"/>
<keyword evidence="1" id="KW-1133">Transmembrane helix</keyword>
<evidence type="ECO:0000256" key="1">
    <source>
        <dbReference type="SAM" id="Phobius"/>
    </source>
</evidence>
<evidence type="ECO:0000313" key="3">
    <source>
        <dbReference type="EMBL" id="RFF39197.1"/>
    </source>
</evidence>
<dbReference type="AlphaFoldDB" id="A0A3E1KK62"/>
<gene>
    <name evidence="3" type="ORF">DZD52_10110</name>
    <name evidence="2" type="ORF">M3O51_04630</name>
</gene>
<keyword evidence="5" id="KW-1185">Reference proteome</keyword>
<comment type="caution">
    <text evidence="3">The sequence shown here is derived from an EMBL/GenBank/DDBJ whole genome shotgun (WGS) entry which is preliminary data.</text>
</comment>
<protein>
    <recommendedName>
        <fullName evidence="6">Transmembrane protein</fullName>
    </recommendedName>
</protein>